<reference evidence="4" key="1">
    <citation type="journal article" date="2012" name="Nat. Biotechnol.">
        <title>Draft genome sequence of pigeonpea (Cajanus cajan), an orphan legume crop of resource-poor farmers.</title>
        <authorList>
            <person name="Varshney R.K."/>
            <person name="Chen W."/>
            <person name="Li Y."/>
            <person name="Bharti A.K."/>
            <person name="Saxena R.K."/>
            <person name="Schlueter J.A."/>
            <person name="Donoghue M.T."/>
            <person name="Azam S."/>
            <person name="Fan G."/>
            <person name="Whaley A.M."/>
            <person name="Farmer A.D."/>
            <person name="Sheridan J."/>
            <person name="Iwata A."/>
            <person name="Tuteja R."/>
            <person name="Penmetsa R.V."/>
            <person name="Wu W."/>
            <person name="Upadhyaya H.D."/>
            <person name="Yang S.P."/>
            <person name="Shah T."/>
            <person name="Saxena K.B."/>
            <person name="Michael T."/>
            <person name="McCombie W.R."/>
            <person name="Yang B."/>
            <person name="Zhang G."/>
            <person name="Yang H."/>
            <person name="Wang J."/>
            <person name="Spillane C."/>
            <person name="Cook D.R."/>
            <person name="May G.D."/>
            <person name="Xu X."/>
            <person name="Jackson S.A."/>
        </authorList>
    </citation>
    <scope>NUCLEOTIDE SEQUENCE [LARGE SCALE GENOMIC DNA]</scope>
</reference>
<keyword evidence="1" id="KW-0378">Hydrolase</keyword>
<keyword evidence="5" id="KW-1185">Reference proteome</keyword>
<sequence>MDFSTNLWSYKIANFEAPYGTNPVVVDWQGLGKGHAWVNGHSIGRYWPSWITTTNGCTDTCDYPENYVIKKCNYVQTVTHFDIKILC</sequence>
<evidence type="ECO:0000313" key="5">
    <source>
        <dbReference type="Proteomes" id="UP000075243"/>
    </source>
</evidence>
<dbReference type="AlphaFoldDB" id="A0A151RDQ2"/>
<proteinExistence type="predicted"/>
<dbReference type="InterPro" id="IPR001944">
    <property type="entry name" value="Glycoside_Hdrlase_35"/>
</dbReference>
<dbReference type="Proteomes" id="UP000075243">
    <property type="component" value="Unassembled WGS sequence"/>
</dbReference>
<name>A0A151RDQ2_CAJCA</name>
<feature type="domain" description="Beta-galactosidase galactose-binding" evidence="3">
    <location>
        <begin position="13"/>
        <end position="59"/>
    </location>
</feature>
<keyword evidence="2" id="KW-0326">Glycosidase</keyword>
<accession>A0A151RDQ2</accession>
<dbReference type="InterPro" id="IPR008979">
    <property type="entry name" value="Galactose-bd-like_sf"/>
</dbReference>
<dbReference type="GO" id="GO:0005975">
    <property type="term" value="P:carbohydrate metabolic process"/>
    <property type="evidence" value="ECO:0007669"/>
    <property type="project" value="InterPro"/>
</dbReference>
<evidence type="ECO:0000313" key="4">
    <source>
        <dbReference type="EMBL" id="KYP40750.1"/>
    </source>
</evidence>
<dbReference type="STRING" id="3821.A0A151RDQ2"/>
<dbReference type="InterPro" id="IPR048913">
    <property type="entry name" value="BetaGal_gal-bd"/>
</dbReference>
<evidence type="ECO:0000259" key="3">
    <source>
        <dbReference type="Pfam" id="PF21467"/>
    </source>
</evidence>
<gene>
    <name evidence="4" type="ORF">KK1_037928</name>
</gene>
<dbReference type="Gene3D" id="2.60.120.260">
    <property type="entry name" value="Galactose-binding domain-like"/>
    <property type="match status" value="1"/>
</dbReference>
<dbReference type="Gramene" id="C.cajan_34457.t">
    <property type="protein sequence ID" value="C.cajan_34457.t"/>
    <property type="gene ID" value="C.cajan_34457"/>
</dbReference>
<evidence type="ECO:0000256" key="2">
    <source>
        <dbReference type="ARBA" id="ARBA00023295"/>
    </source>
</evidence>
<dbReference type="PRINTS" id="PR00742">
    <property type="entry name" value="GLHYDRLASE35"/>
</dbReference>
<dbReference type="EMBL" id="KQ483817">
    <property type="protein sequence ID" value="KYP40750.1"/>
    <property type="molecule type" value="Genomic_DNA"/>
</dbReference>
<dbReference type="GO" id="GO:0004553">
    <property type="term" value="F:hydrolase activity, hydrolyzing O-glycosyl compounds"/>
    <property type="evidence" value="ECO:0007669"/>
    <property type="project" value="InterPro"/>
</dbReference>
<evidence type="ECO:0000256" key="1">
    <source>
        <dbReference type="ARBA" id="ARBA00022801"/>
    </source>
</evidence>
<dbReference type="Pfam" id="PF21467">
    <property type="entry name" value="BetaGal_gal-bd"/>
    <property type="match status" value="1"/>
</dbReference>
<dbReference type="SUPFAM" id="SSF49785">
    <property type="entry name" value="Galactose-binding domain-like"/>
    <property type="match status" value="1"/>
</dbReference>
<organism evidence="4 5">
    <name type="scientific">Cajanus cajan</name>
    <name type="common">Pigeon pea</name>
    <name type="synonym">Cajanus indicus</name>
    <dbReference type="NCBI Taxonomy" id="3821"/>
    <lineage>
        <taxon>Eukaryota</taxon>
        <taxon>Viridiplantae</taxon>
        <taxon>Streptophyta</taxon>
        <taxon>Embryophyta</taxon>
        <taxon>Tracheophyta</taxon>
        <taxon>Spermatophyta</taxon>
        <taxon>Magnoliopsida</taxon>
        <taxon>eudicotyledons</taxon>
        <taxon>Gunneridae</taxon>
        <taxon>Pentapetalae</taxon>
        <taxon>rosids</taxon>
        <taxon>fabids</taxon>
        <taxon>Fabales</taxon>
        <taxon>Fabaceae</taxon>
        <taxon>Papilionoideae</taxon>
        <taxon>50 kb inversion clade</taxon>
        <taxon>NPAAA clade</taxon>
        <taxon>indigoferoid/millettioid clade</taxon>
        <taxon>Phaseoleae</taxon>
        <taxon>Cajanus</taxon>
    </lineage>
</organism>
<protein>
    <submittedName>
        <fullName evidence="4">Beta-galactosidase</fullName>
    </submittedName>
</protein>